<evidence type="ECO:0000313" key="2">
    <source>
        <dbReference type="Proteomes" id="UP001371456"/>
    </source>
</evidence>
<dbReference type="Proteomes" id="UP001371456">
    <property type="component" value="Unassembled WGS sequence"/>
</dbReference>
<protein>
    <submittedName>
        <fullName evidence="1">Uncharacterized protein</fullName>
    </submittedName>
</protein>
<keyword evidence="2" id="KW-1185">Reference proteome</keyword>
<proteinExistence type="predicted"/>
<organism evidence="1 2">
    <name type="scientific">Solanum bulbocastanum</name>
    <name type="common">Wild potato</name>
    <dbReference type="NCBI Taxonomy" id="147425"/>
    <lineage>
        <taxon>Eukaryota</taxon>
        <taxon>Viridiplantae</taxon>
        <taxon>Streptophyta</taxon>
        <taxon>Embryophyta</taxon>
        <taxon>Tracheophyta</taxon>
        <taxon>Spermatophyta</taxon>
        <taxon>Magnoliopsida</taxon>
        <taxon>eudicotyledons</taxon>
        <taxon>Gunneridae</taxon>
        <taxon>Pentapetalae</taxon>
        <taxon>asterids</taxon>
        <taxon>lamiids</taxon>
        <taxon>Solanales</taxon>
        <taxon>Solanaceae</taxon>
        <taxon>Solanoideae</taxon>
        <taxon>Solaneae</taxon>
        <taxon>Solanum</taxon>
    </lineage>
</organism>
<comment type="caution">
    <text evidence="1">The sequence shown here is derived from an EMBL/GenBank/DDBJ whole genome shotgun (WGS) entry which is preliminary data.</text>
</comment>
<name>A0AAN8TTW6_SOLBU</name>
<dbReference type="EMBL" id="JBANQN010000004">
    <property type="protein sequence ID" value="KAK6791287.1"/>
    <property type="molecule type" value="Genomic_DNA"/>
</dbReference>
<sequence length="128" mass="14880">MEIQFRETHLLQIVTKRGKKIFNKEELAEDWCFACKDGGDLMICDYGQVLLLKKSILFLNFVLRAPYFLLCLVNGGSLVIQFQETHLLQIAMKRGKKIFNKEEHAEDWCFECKDGGELMICDYGQACY</sequence>
<gene>
    <name evidence="1" type="ORF">RDI58_010368</name>
</gene>
<accession>A0AAN8TTW6</accession>
<dbReference type="AlphaFoldDB" id="A0AAN8TTW6"/>
<reference evidence="1 2" key="1">
    <citation type="submission" date="2024-02" db="EMBL/GenBank/DDBJ databases">
        <title>de novo genome assembly of Solanum bulbocastanum strain 11H21.</title>
        <authorList>
            <person name="Hosaka A.J."/>
        </authorList>
    </citation>
    <scope>NUCLEOTIDE SEQUENCE [LARGE SCALE GENOMIC DNA]</scope>
    <source>
        <tissue evidence="1">Young leaves</tissue>
    </source>
</reference>
<evidence type="ECO:0000313" key="1">
    <source>
        <dbReference type="EMBL" id="KAK6791287.1"/>
    </source>
</evidence>